<organism evidence="1 2">
    <name type="scientific">Hamadaea flava</name>
    <dbReference type="NCBI Taxonomy" id="1742688"/>
    <lineage>
        <taxon>Bacteria</taxon>
        <taxon>Bacillati</taxon>
        <taxon>Actinomycetota</taxon>
        <taxon>Actinomycetes</taxon>
        <taxon>Micromonosporales</taxon>
        <taxon>Micromonosporaceae</taxon>
        <taxon>Hamadaea</taxon>
    </lineage>
</organism>
<dbReference type="Gene3D" id="3.30.530.20">
    <property type="match status" value="1"/>
</dbReference>
<sequence>MPRPVADVWRDVARFGDIAGWHPRIAKSALDSTGRVRHLVTADGAVIEERLVALDEQHRTLAYEFVRSPYAVEDYRATMRVIEIPGTATTLVEWWADFRPIDQGTDWWAFFGREIFQPGIEGLAVSPQ</sequence>
<evidence type="ECO:0000313" key="2">
    <source>
        <dbReference type="Proteomes" id="UP001595816"/>
    </source>
</evidence>
<dbReference type="RefSeq" id="WP_382191333.1">
    <property type="nucleotide sequence ID" value="NZ_JBHSAY010000023.1"/>
</dbReference>
<dbReference type="EMBL" id="JBHSAY010000023">
    <property type="protein sequence ID" value="MFC4135638.1"/>
    <property type="molecule type" value="Genomic_DNA"/>
</dbReference>
<protein>
    <submittedName>
        <fullName evidence="1">SRPBCC family protein</fullName>
    </submittedName>
</protein>
<dbReference type="Proteomes" id="UP001595816">
    <property type="component" value="Unassembled WGS sequence"/>
</dbReference>
<proteinExistence type="predicted"/>
<dbReference type="InterPro" id="IPR019587">
    <property type="entry name" value="Polyketide_cyclase/dehydratase"/>
</dbReference>
<dbReference type="CDD" id="cd07821">
    <property type="entry name" value="PYR_PYL_RCAR_like"/>
    <property type="match status" value="1"/>
</dbReference>
<keyword evidence="2" id="KW-1185">Reference proteome</keyword>
<gene>
    <name evidence="1" type="ORF">ACFOZ4_33915</name>
</gene>
<comment type="caution">
    <text evidence="1">The sequence shown here is derived from an EMBL/GenBank/DDBJ whole genome shotgun (WGS) entry which is preliminary data.</text>
</comment>
<name>A0ABV8LZ65_9ACTN</name>
<dbReference type="PANTHER" id="PTHR39332">
    <property type="entry name" value="BLL4707 PROTEIN"/>
    <property type="match status" value="1"/>
</dbReference>
<dbReference type="InterPro" id="IPR023393">
    <property type="entry name" value="START-like_dom_sf"/>
</dbReference>
<dbReference type="Pfam" id="PF10604">
    <property type="entry name" value="Polyketide_cyc2"/>
    <property type="match status" value="1"/>
</dbReference>
<evidence type="ECO:0000313" key="1">
    <source>
        <dbReference type="EMBL" id="MFC4135638.1"/>
    </source>
</evidence>
<accession>A0ABV8LZ65</accession>
<dbReference type="PANTHER" id="PTHR39332:SF7">
    <property type="entry name" value="SRPBCC FAMILY PROTEIN"/>
    <property type="match status" value="1"/>
</dbReference>
<reference evidence="2" key="1">
    <citation type="journal article" date="2019" name="Int. J. Syst. Evol. Microbiol.">
        <title>The Global Catalogue of Microorganisms (GCM) 10K type strain sequencing project: providing services to taxonomists for standard genome sequencing and annotation.</title>
        <authorList>
            <consortium name="The Broad Institute Genomics Platform"/>
            <consortium name="The Broad Institute Genome Sequencing Center for Infectious Disease"/>
            <person name="Wu L."/>
            <person name="Ma J."/>
        </authorList>
    </citation>
    <scope>NUCLEOTIDE SEQUENCE [LARGE SCALE GENOMIC DNA]</scope>
    <source>
        <strain evidence="2">CGMCC 4.7289</strain>
    </source>
</reference>
<dbReference type="SUPFAM" id="SSF55961">
    <property type="entry name" value="Bet v1-like"/>
    <property type="match status" value="1"/>
</dbReference>